<evidence type="ECO:0000313" key="2">
    <source>
        <dbReference type="Proteomes" id="UP000007264"/>
    </source>
</evidence>
<dbReference type="EMBL" id="AGSI01000002">
    <property type="protein sequence ID" value="EIE26411.1"/>
    <property type="molecule type" value="Genomic_DNA"/>
</dbReference>
<dbReference type="GeneID" id="17044421"/>
<dbReference type="AlphaFoldDB" id="I0Z6Z2"/>
<dbReference type="RefSeq" id="XP_005650955.1">
    <property type="nucleotide sequence ID" value="XM_005650898.1"/>
</dbReference>
<keyword evidence="2" id="KW-1185">Reference proteome</keyword>
<sequence length="51" mass="5719">MPTHGSYLSPIYRASQWAHTPVSIMKHTWQVYSTQPNYSAAGQIGVPRTES</sequence>
<gene>
    <name evidence="1" type="ORF">COCSUDRAFT_32160</name>
</gene>
<accession>I0Z6Z2</accession>
<organism evidence="1 2">
    <name type="scientific">Coccomyxa subellipsoidea (strain C-169)</name>
    <name type="common">Green microalga</name>
    <dbReference type="NCBI Taxonomy" id="574566"/>
    <lineage>
        <taxon>Eukaryota</taxon>
        <taxon>Viridiplantae</taxon>
        <taxon>Chlorophyta</taxon>
        <taxon>core chlorophytes</taxon>
        <taxon>Trebouxiophyceae</taxon>
        <taxon>Trebouxiophyceae incertae sedis</taxon>
        <taxon>Coccomyxaceae</taxon>
        <taxon>Coccomyxa</taxon>
        <taxon>Coccomyxa subellipsoidea</taxon>
    </lineage>
</organism>
<evidence type="ECO:0000313" key="1">
    <source>
        <dbReference type="EMBL" id="EIE26411.1"/>
    </source>
</evidence>
<reference evidence="1 2" key="1">
    <citation type="journal article" date="2012" name="Genome Biol.">
        <title>The genome of the polar eukaryotic microalga coccomyxa subellipsoidea reveals traits of cold adaptation.</title>
        <authorList>
            <person name="Blanc G."/>
            <person name="Agarkova I."/>
            <person name="Grimwood J."/>
            <person name="Kuo A."/>
            <person name="Brueggeman A."/>
            <person name="Dunigan D."/>
            <person name="Gurnon J."/>
            <person name="Ladunga I."/>
            <person name="Lindquist E."/>
            <person name="Lucas S."/>
            <person name="Pangilinan J."/>
            <person name="Proschold T."/>
            <person name="Salamov A."/>
            <person name="Schmutz J."/>
            <person name="Weeks D."/>
            <person name="Yamada T."/>
            <person name="Claverie J.M."/>
            <person name="Grigoriev I."/>
            <person name="Van Etten J."/>
            <person name="Lomsadze A."/>
            <person name="Borodovsky M."/>
        </authorList>
    </citation>
    <scope>NUCLEOTIDE SEQUENCE [LARGE SCALE GENOMIC DNA]</scope>
    <source>
        <strain evidence="1 2">C-169</strain>
    </source>
</reference>
<comment type="caution">
    <text evidence="1">The sequence shown here is derived from an EMBL/GenBank/DDBJ whole genome shotgun (WGS) entry which is preliminary data.</text>
</comment>
<proteinExistence type="predicted"/>
<name>I0Z6Z2_COCSC</name>
<protein>
    <submittedName>
        <fullName evidence="1">Uncharacterized protein</fullName>
    </submittedName>
</protein>
<dbReference type="Proteomes" id="UP000007264">
    <property type="component" value="Unassembled WGS sequence"/>
</dbReference>
<dbReference type="KEGG" id="csl:COCSUDRAFT_32160"/>